<name>A0A8S1PQD4_PARPR</name>
<reference evidence="1" key="1">
    <citation type="submission" date="2021-01" db="EMBL/GenBank/DDBJ databases">
        <authorList>
            <consortium name="Genoscope - CEA"/>
            <person name="William W."/>
        </authorList>
    </citation>
    <scope>NUCLEOTIDE SEQUENCE</scope>
</reference>
<gene>
    <name evidence="1" type="ORF">PPRIM_AZ9-3.1.T1270025</name>
</gene>
<evidence type="ECO:0000313" key="2">
    <source>
        <dbReference type="Proteomes" id="UP000688137"/>
    </source>
</evidence>
<dbReference type="AlphaFoldDB" id="A0A8S1PQD4"/>
<dbReference type="EMBL" id="CAJJDM010000130">
    <property type="protein sequence ID" value="CAD8105345.1"/>
    <property type="molecule type" value="Genomic_DNA"/>
</dbReference>
<dbReference type="Proteomes" id="UP000688137">
    <property type="component" value="Unassembled WGS sequence"/>
</dbReference>
<protein>
    <submittedName>
        <fullName evidence="1">Uncharacterized protein</fullName>
    </submittedName>
</protein>
<organism evidence="1 2">
    <name type="scientific">Paramecium primaurelia</name>
    <dbReference type="NCBI Taxonomy" id="5886"/>
    <lineage>
        <taxon>Eukaryota</taxon>
        <taxon>Sar</taxon>
        <taxon>Alveolata</taxon>
        <taxon>Ciliophora</taxon>
        <taxon>Intramacronucleata</taxon>
        <taxon>Oligohymenophorea</taxon>
        <taxon>Peniculida</taxon>
        <taxon>Parameciidae</taxon>
        <taxon>Paramecium</taxon>
    </lineage>
</organism>
<comment type="caution">
    <text evidence="1">The sequence shown here is derived from an EMBL/GenBank/DDBJ whole genome shotgun (WGS) entry which is preliminary data.</text>
</comment>
<keyword evidence="2" id="KW-1185">Reference proteome</keyword>
<proteinExistence type="predicted"/>
<evidence type="ECO:0000313" key="1">
    <source>
        <dbReference type="EMBL" id="CAD8105345.1"/>
    </source>
</evidence>
<accession>A0A8S1PQD4</accession>
<sequence>MIGPKQIFQIPISEYKNQSNEDLECLDDYYSESLRKDDLSTSQFIYHKSTHKIKINSKKRVRFNLDIVLCKFSYDEPALTISKQTKKLIASRPNLKWVNPTFFNLKKQ</sequence>